<reference evidence="8 9" key="2">
    <citation type="journal article" date="2016" name="ISME J.">
        <title>Characterization of the first cultured representative of Verrucomicrobia subdivision 5 indicates the proposal of a novel phylum.</title>
        <authorList>
            <person name="Spring S."/>
            <person name="Bunk B."/>
            <person name="Sproer C."/>
            <person name="Schumann P."/>
            <person name="Rohde M."/>
            <person name="Tindall B.J."/>
            <person name="Klenk H.P."/>
        </authorList>
    </citation>
    <scope>NUCLEOTIDE SEQUENCE [LARGE SCALE GENOMIC DNA]</scope>
    <source>
        <strain evidence="8 9">L21-Fru-AB</strain>
    </source>
</reference>
<dbReference type="CDD" id="cd00075">
    <property type="entry name" value="HATPase"/>
    <property type="match status" value="1"/>
</dbReference>
<feature type="domain" description="Histidine kinase" evidence="7">
    <location>
        <begin position="1"/>
        <end position="108"/>
    </location>
</feature>
<evidence type="ECO:0000256" key="4">
    <source>
        <dbReference type="ARBA" id="ARBA00022741"/>
    </source>
</evidence>
<dbReference type="Proteomes" id="UP000035268">
    <property type="component" value="Chromosome"/>
</dbReference>
<evidence type="ECO:0000259" key="7">
    <source>
        <dbReference type="PROSITE" id="PS50109"/>
    </source>
</evidence>
<dbReference type="GO" id="GO:0005886">
    <property type="term" value="C:plasma membrane"/>
    <property type="evidence" value="ECO:0007669"/>
    <property type="project" value="TreeGrafter"/>
</dbReference>
<keyword evidence="3 8" id="KW-0808">Transferase</keyword>
<protein>
    <recommendedName>
        <fullName evidence="2">histidine kinase</fullName>
        <ecNumber evidence="2">2.7.13.3</ecNumber>
    </recommendedName>
</protein>
<dbReference type="PANTHER" id="PTHR44936">
    <property type="entry name" value="SENSOR PROTEIN CREC"/>
    <property type="match status" value="1"/>
</dbReference>
<evidence type="ECO:0000256" key="6">
    <source>
        <dbReference type="ARBA" id="ARBA00022840"/>
    </source>
</evidence>
<dbReference type="SUPFAM" id="SSF55874">
    <property type="entry name" value="ATPase domain of HSP90 chaperone/DNA topoisomerase II/histidine kinase"/>
    <property type="match status" value="1"/>
</dbReference>
<sequence length="200" mass="21137">MHATLSDILSELAANAAEAGSREVDLAVVERGPEVLIEVADDGRGMDEAERLRALDPCFSGSGAHPGREAGLGLAFALQAAESAGGAVDIDSKPGEGTRVRARFDRTNIDTPPEGDWVTAFLMALGIPGADEVRIRHERGARAWSVARSSLAARLGGLERARALNAARRELLERERTLEADGREAVTHDGIEEHGNQAAG</sequence>
<reference evidence="9" key="1">
    <citation type="submission" date="2015-02" db="EMBL/GenBank/DDBJ databases">
        <title>Description and complete genome sequence of the first cultured representative of the subdivision 5 of the Verrucomicrobia phylum.</title>
        <authorList>
            <person name="Spring S."/>
            <person name="Bunk B."/>
            <person name="Sproer C."/>
            <person name="Klenk H.-P."/>
        </authorList>
    </citation>
    <scope>NUCLEOTIDE SEQUENCE [LARGE SCALE GENOMIC DNA]</scope>
    <source>
        <strain evidence="9">L21-Fru-AB</strain>
    </source>
</reference>
<dbReference type="PROSITE" id="PS50109">
    <property type="entry name" value="HIS_KIN"/>
    <property type="match status" value="1"/>
</dbReference>
<dbReference type="PANTHER" id="PTHR44936:SF10">
    <property type="entry name" value="SENSOR PROTEIN RSTB"/>
    <property type="match status" value="1"/>
</dbReference>
<dbReference type="Gene3D" id="3.30.565.10">
    <property type="entry name" value="Histidine kinase-like ATPase, C-terminal domain"/>
    <property type="match status" value="1"/>
</dbReference>
<organism evidence="8 9">
    <name type="scientific">Kiritimatiella glycovorans</name>
    <dbReference type="NCBI Taxonomy" id="1307763"/>
    <lineage>
        <taxon>Bacteria</taxon>
        <taxon>Pseudomonadati</taxon>
        <taxon>Kiritimatiellota</taxon>
        <taxon>Kiritimatiellia</taxon>
        <taxon>Kiritimatiellales</taxon>
        <taxon>Kiritimatiellaceae</taxon>
        <taxon>Kiritimatiella</taxon>
    </lineage>
</organism>
<dbReference type="GO" id="GO:0000155">
    <property type="term" value="F:phosphorelay sensor kinase activity"/>
    <property type="evidence" value="ECO:0007669"/>
    <property type="project" value="TreeGrafter"/>
</dbReference>
<dbReference type="AlphaFoldDB" id="A0A0G3EAZ7"/>
<dbReference type="GO" id="GO:0005524">
    <property type="term" value="F:ATP binding"/>
    <property type="evidence" value="ECO:0007669"/>
    <property type="project" value="UniProtKB-KW"/>
</dbReference>
<proteinExistence type="predicted"/>
<keyword evidence="9" id="KW-1185">Reference proteome</keyword>
<dbReference type="SMART" id="SM00387">
    <property type="entry name" value="HATPase_c"/>
    <property type="match status" value="1"/>
</dbReference>
<keyword evidence="5 8" id="KW-0418">Kinase</keyword>
<name>A0A0G3EAZ7_9BACT</name>
<evidence type="ECO:0000313" key="8">
    <source>
        <dbReference type="EMBL" id="AKJ63661.1"/>
    </source>
</evidence>
<dbReference type="OrthoDB" id="9797586at2"/>
<dbReference type="InterPro" id="IPR004358">
    <property type="entry name" value="Sig_transdc_His_kin-like_C"/>
</dbReference>
<dbReference type="EC" id="2.7.13.3" evidence="2"/>
<evidence type="ECO:0000256" key="3">
    <source>
        <dbReference type="ARBA" id="ARBA00022679"/>
    </source>
</evidence>
<evidence type="ECO:0000313" key="9">
    <source>
        <dbReference type="Proteomes" id="UP000035268"/>
    </source>
</evidence>
<evidence type="ECO:0000256" key="1">
    <source>
        <dbReference type="ARBA" id="ARBA00000085"/>
    </source>
</evidence>
<dbReference type="PRINTS" id="PR00344">
    <property type="entry name" value="BCTRLSENSOR"/>
</dbReference>
<dbReference type="InterPro" id="IPR005467">
    <property type="entry name" value="His_kinase_dom"/>
</dbReference>
<dbReference type="RefSeq" id="WP_052881071.1">
    <property type="nucleotide sequence ID" value="NZ_CP010904.1"/>
</dbReference>
<dbReference type="Pfam" id="PF02518">
    <property type="entry name" value="HATPase_c"/>
    <property type="match status" value="1"/>
</dbReference>
<dbReference type="InterPro" id="IPR003594">
    <property type="entry name" value="HATPase_dom"/>
</dbReference>
<evidence type="ECO:0000256" key="5">
    <source>
        <dbReference type="ARBA" id="ARBA00022777"/>
    </source>
</evidence>
<dbReference type="InterPro" id="IPR036890">
    <property type="entry name" value="HATPase_C_sf"/>
</dbReference>
<keyword evidence="4" id="KW-0547">Nucleotide-binding</keyword>
<gene>
    <name evidence="8" type="primary">citA</name>
    <name evidence="8" type="ORF">L21SP4_00381</name>
</gene>
<dbReference type="EMBL" id="CP010904">
    <property type="protein sequence ID" value="AKJ63661.1"/>
    <property type="molecule type" value="Genomic_DNA"/>
</dbReference>
<comment type="catalytic activity">
    <reaction evidence="1">
        <text>ATP + protein L-histidine = ADP + protein N-phospho-L-histidine.</text>
        <dbReference type="EC" id="2.7.13.3"/>
    </reaction>
</comment>
<dbReference type="KEGG" id="vbl:L21SP4_00381"/>
<dbReference type="STRING" id="1307763.L21SP4_00381"/>
<evidence type="ECO:0000256" key="2">
    <source>
        <dbReference type="ARBA" id="ARBA00012438"/>
    </source>
</evidence>
<keyword evidence="6" id="KW-0067">ATP-binding</keyword>
<accession>A0A0G3EAZ7</accession>
<dbReference type="InterPro" id="IPR050980">
    <property type="entry name" value="2C_sensor_his_kinase"/>
</dbReference>